<dbReference type="eggNOG" id="COG0845">
    <property type="taxonomic scope" value="Bacteria"/>
</dbReference>
<dbReference type="GO" id="GO:1990281">
    <property type="term" value="C:efflux pump complex"/>
    <property type="evidence" value="ECO:0007669"/>
    <property type="project" value="TreeGrafter"/>
</dbReference>
<dbReference type="HOGENOM" id="CLU_018816_1_2_0"/>
<comment type="similarity">
    <text evidence="1">Belongs to the membrane fusion protein (MFP) (TC 8.A.1) family.</text>
</comment>
<dbReference type="Gene3D" id="2.40.50.100">
    <property type="match status" value="2"/>
</dbReference>
<evidence type="ECO:0000313" key="6">
    <source>
        <dbReference type="EMBL" id="CCW34948.1"/>
    </source>
</evidence>
<sequence length="509" mass="54730">MNTLHKAQKTLILYVIVGLIGPLLTGCSHSKPTATPATPMSDTKAAVLVQVTPARVGPIEQTTIVTGVLTALNDVTVGAKAAGKLVALYYREGDSVKAGQVVAQQDTSDLQAQLDQQLANLQAAIARLDQAKVEYHSALTNLQLTQSQTQHAIAQAQAALNAAKEQAKIVEEGARSEDREQARQKMLAAKAAYDQARSDLQRYESLYRQNAISAQQLDQAQTAADQAQANYIAAQQAYDEIQAGNRPEEIKSAQYNVEQAEQALQTALANRDQIKLRQEDVKNAQAAIQTAQAQVDQAKAAVAYARQQLEDTTITSPISGVVAARLAEPGEQLAAGKSVLEIVSLENIYFDAQLPESQFEKVHIGQPVTVTVDALPGKTFQGRVSKLFPVASAQARSFTVRISLPNDSHQLRPQMFARGTIVLDVHPHAVLVPYLSVLNPADGMGTVFVVENNVAHQRKVQLGFVTPDKIEIRSGVSAGEAVVTQGQTQLQDGMKVQIESPNTSSSNPE</sequence>
<dbReference type="PANTHER" id="PTHR30469">
    <property type="entry name" value="MULTIDRUG RESISTANCE PROTEIN MDTA"/>
    <property type="match status" value="1"/>
</dbReference>
<dbReference type="SUPFAM" id="SSF111369">
    <property type="entry name" value="HlyD-like secretion proteins"/>
    <property type="match status" value="3"/>
</dbReference>
<proteinExistence type="inferred from homology"/>
<dbReference type="AlphaFoldDB" id="S0EYI6"/>
<dbReference type="Gene3D" id="1.10.287.470">
    <property type="entry name" value="Helix hairpin bin"/>
    <property type="match status" value="2"/>
</dbReference>
<protein>
    <submittedName>
        <fullName evidence="6">RND family efflux transporter, MFP subunit</fullName>
    </submittedName>
</protein>
<dbReference type="InterPro" id="IPR059052">
    <property type="entry name" value="HH_YbhG-like"/>
</dbReference>
<accession>S0EYI6</accession>
<dbReference type="NCBIfam" id="TIGR01730">
    <property type="entry name" value="RND_mfp"/>
    <property type="match status" value="1"/>
</dbReference>
<dbReference type="InterPro" id="IPR006143">
    <property type="entry name" value="RND_pump_MFP"/>
</dbReference>
<evidence type="ECO:0000259" key="4">
    <source>
        <dbReference type="Pfam" id="PF25954"/>
    </source>
</evidence>
<dbReference type="Proteomes" id="UP000014227">
    <property type="component" value="Chromosome I"/>
</dbReference>
<feature type="domain" description="CusB-like beta-barrel" evidence="4">
    <location>
        <begin position="351"/>
        <end position="420"/>
    </location>
</feature>
<evidence type="ECO:0000256" key="2">
    <source>
        <dbReference type="SAM" id="Coils"/>
    </source>
</evidence>
<dbReference type="Pfam" id="PF25881">
    <property type="entry name" value="HH_YBHG"/>
    <property type="match status" value="1"/>
</dbReference>
<dbReference type="Gene3D" id="2.40.420.20">
    <property type="match status" value="1"/>
</dbReference>
<dbReference type="Pfam" id="PF25954">
    <property type="entry name" value="Beta-barrel_RND_2"/>
    <property type="match status" value="1"/>
</dbReference>
<dbReference type="InterPro" id="IPR058792">
    <property type="entry name" value="Beta-barrel_RND_2"/>
</dbReference>
<evidence type="ECO:0000259" key="5">
    <source>
        <dbReference type="Pfam" id="PF25989"/>
    </source>
</evidence>
<keyword evidence="2" id="KW-0175">Coiled coil</keyword>
<dbReference type="PROSITE" id="PS51257">
    <property type="entry name" value="PROKAR_LIPOPROTEIN"/>
    <property type="match status" value="1"/>
</dbReference>
<dbReference type="Pfam" id="PF25989">
    <property type="entry name" value="YknX_C"/>
    <property type="match status" value="1"/>
</dbReference>
<reference evidence="7" key="1">
    <citation type="submission" date="2013-03" db="EMBL/GenBank/DDBJ databases">
        <title>Genome sequence of Chthonomonas calidirosea, the first sequenced genome from the Armatimonadetes phylum (formally candidate division OP10).</title>
        <authorList>
            <person name="Lee K.C.Y."/>
            <person name="Morgan X.C."/>
            <person name="Dunfield P.F."/>
            <person name="Tamas I."/>
            <person name="Houghton K.M."/>
            <person name="Vyssotski M."/>
            <person name="Ryan J.L.J."/>
            <person name="Lagutin K."/>
            <person name="McDonald I.R."/>
            <person name="Stott M.B."/>
        </authorList>
    </citation>
    <scope>NUCLEOTIDE SEQUENCE [LARGE SCALE GENOMIC DNA]</scope>
    <source>
        <strain evidence="7">DSM 23976 / ICMP 18418 / T49</strain>
    </source>
</reference>
<keyword evidence="7" id="KW-1185">Reference proteome</keyword>
<dbReference type="InParanoid" id="S0EYI6"/>
<dbReference type="KEGG" id="ccz:CCALI_01129"/>
<dbReference type="GO" id="GO:0015562">
    <property type="term" value="F:efflux transmembrane transporter activity"/>
    <property type="evidence" value="ECO:0007669"/>
    <property type="project" value="TreeGrafter"/>
</dbReference>
<feature type="domain" description="YbhG-like alpha-helical hairpin" evidence="3">
    <location>
        <begin position="146"/>
        <end position="267"/>
    </location>
</feature>
<feature type="coiled-coil region" evidence="2">
    <location>
        <begin position="111"/>
        <end position="308"/>
    </location>
</feature>
<evidence type="ECO:0000259" key="3">
    <source>
        <dbReference type="Pfam" id="PF25881"/>
    </source>
</evidence>
<feature type="domain" description="YknX-like C-terminal permuted SH3-like" evidence="5">
    <location>
        <begin position="432"/>
        <end position="498"/>
    </location>
</feature>
<evidence type="ECO:0000313" key="7">
    <source>
        <dbReference type="Proteomes" id="UP000014227"/>
    </source>
</evidence>
<dbReference type="FunFam" id="2.40.30.170:FF:000010">
    <property type="entry name" value="Efflux RND transporter periplasmic adaptor subunit"/>
    <property type="match status" value="1"/>
</dbReference>
<evidence type="ECO:0000256" key="1">
    <source>
        <dbReference type="ARBA" id="ARBA00009477"/>
    </source>
</evidence>
<name>S0EYI6_CHTCT</name>
<dbReference type="STRING" id="454171.CP488_00029"/>
<dbReference type="RefSeq" id="WP_016482493.1">
    <property type="nucleotide sequence ID" value="NC_021487.1"/>
</dbReference>
<dbReference type="PATRIC" id="fig|1303518.3.peg.1149"/>
<organism evidence="6 7">
    <name type="scientific">Chthonomonas calidirosea (strain DSM 23976 / ICMP 18418 / T49)</name>
    <dbReference type="NCBI Taxonomy" id="1303518"/>
    <lineage>
        <taxon>Bacteria</taxon>
        <taxon>Bacillati</taxon>
        <taxon>Armatimonadota</taxon>
        <taxon>Chthonomonadia</taxon>
        <taxon>Chthonomonadales</taxon>
        <taxon>Chthonomonadaceae</taxon>
        <taxon>Chthonomonas</taxon>
    </lineage>
</organism>
<dbReference type="InterPro" id="IPR058637">
    <property type="entry name" value="YknX-like_C"/>
</dbReference>
<gene>
    <name evidence="6" type="ORF">CCALI_01129</name>
</gene>
<dbReference type="OrthoDB" id="1725043at2"/>
<dbReference type="EMBL" id="HF951689">
    <property type="protein sequence ID" value="CCW34948.1"/>
    <property type="molecule type" value="Genomic_DNA"/>
</dbReference>
<dbReference type="PANTHER" id="PTHR30469:SF15">
    <property type="entry name" value="HLYD FAMILY OF SECRETION PROTEINS"/>
    <property type="match status" value="1"/>
</dbReference>
<dbReference type="PRINTS" id="PR01490">
    <property type="entry name" value="RTXTOXIND"/>
</dbReference>
<dbReference type="Gene3D" id="2.40.30.170">
    <property type="match status" value="1"/>
</dbReference>